<keyword evidence="3" id="KW-1003">Cell membrane</keyword>
<evidence type="ECO:0000256" key="2">
    <source>
        <dbReference type="ARBA" id="ARBA00008017"/>
    </source>
</evidence>
<evidence type="ECO:0000256" key="1">
    <source>
        <dbReference type="ARBA" id="ARBA00004651"/>
    </source>
</evidence>
<evidence type="ECO:0000256" key="9">
    <source>
        <dbReference type="SAM" id="SignalP"/>
    </source>
</evidence>
<feature type="transmembrane region" description="Helical" evidence="8">
    <location>
        <begin position="358"/>
        <end position="379"/>
    </location>
</feature>
<feature type="transmembrane region" description="Helical" evidence="8">
    <location>
        <begin position="599"/>
        <end position="616"/>
    </location>
</feature>
<comment type="similarity">
    <text evidence="2">Belongs to the MscS (TC 1.A.23) family.</text>
</comment>
<dbReference type="InterPro" id="IPR023408">
    <property type="entry name" value="MscS_beta-dom_sf"/>
</dbReference>
<evidence type="ECO:0000256" key="7">
    <source>
        <dbReference type="SAM" id="MobiDB-lite"/>
    </source>
</evidence>
<dbReference type="OrthoDB" id="6500477at2"/>
<dbReference type="Gene3D" id="1.10.287.1260">
    <property type="match status" value="1"/>
</dbReference>
<dbReference type="PANTHER" id="PTHR30460">
    <property type="entry name" value="MODERATE CONDUCTANCE MECHANOSENSITIVE CHANNEL YBIO"/>
    <property type="match status" value="1"/>
</dbReference>
<dbReference type="InterPro" id="IPR006685">
    <property type="entry name" value="MscS_channel_2nd"/>
</dbReference>
<evidence type="ECO:0000313" key="13">
    <source>
        <dbReference type="Proteomes" id="UP000305539"/>
    </source>
</evidence>
<feature type="domain" description="Mechanosensitive ion channel transmembrane helices 2/3" evidence="11">
    <location>
        <begin position="579"/>
        <end position="618"/>
    </location>
</feature>
<organism evidence="12 13">
    <name type="scientific">Trinickia terrae</name>
    <dbReference type="NCBI Taxonomy" id="2571161"/>
    <lineage>
        <taxon>Bacteria</taxon>
        <taxon>Pseudomonadati</taxon>
        <taxon>Pseudomonadota</taxon>
        <taxon>Betaproteobacteria</taxon>
        <taxon>Burkholderiales</taxon>
        <taxon>Burkholderiaceae</taxon>
        <taxon>Trinickia</taxon>
    </lineage>
</organism>
<proteinExistence type="inferred from homology"/>
<dbReference type="InterPro" id="IPR010920">
    <property type="entry name" value="LSM_dom_sf"/>
</dbReference>
<keyword evidence="6 8" id="KW-0472">Membrane</keyword>
<evidence type="ECO:0000256" key="8">
    <source>
        <dbReference type="SAM" id="Phobius"/>
    </source>
</evidence>
<gene>
    <name evidence="12" type="ORF">FAZ69_01605</name>
</gene>
<dbReference type="AlphaFoldDB" id="A0A4V5PJV9"/>
<name>A0A4V5PJV9_9BURK</name>
<dbReference type="InterPro" id="IPR049142">
    <property type="entry name" value="MS_channel_1st"/>
</dbReference>
<dbReference type="InterPro" id="IPR045276">
    <property type="entry name" value="YbiO_bact"/>
</dbReference>
<evidence type="ECO:0000313" key="12">
    <source>
        <dbReference type="EMBL" id="TKC92400.1"/>
    </source>
</evidence>
<dbReference type="PANTHER" id="PTHR30460:SF0">
    <property type="entry name" value="MODERATE CONDUCTANCE MECHANOSENSITIVE CHANNEL YBIO"/>
    <property type="match status" value="1"/>
</dbReference>
<protein>
    <submittedName>
        <fullName evidence="12">Mechanosensitive ion channel</fullName>
    </submittedName>
</protein>
<dbReference type="InterPro" id="IPR011014">
    <property type="entry name" value="MscS_channel_TM-2"/>
</dbReference>
<feature type="region of interest" description="Disordered" evidence="7">
    <location>
        <begin position="796"/>
        <end position="822"/>
    </location>
</feature>
<keyword evidence="9" id="KW-0732">Signal</keyword>
<dbReference type="Gene3D" id="3.30.70.100">
    <property type="match status" value="1"/>
</dbReference>
<dbReference type="SUPFAM" id="SSF82861">
    <property type="entry name" value="Mechanosensitive channel protein MscS (YggB), transmembrane region"/>
    <property type="match status" value="1"/>
</dbReference>
<evidence type="ECO:0000256" key="3">
    <source>
        <dbReference type="ARBA" id="ARBA00022475"/>
    </source>
</evidence>
<feature type="chain" id="PRO_5020198837" evidence="9">
    <location>
        <begin position="25"/>
        <end position="822"/>
    </location>
</feature>
<evidence type="ECO:0000259" key="11">
    <source>
        <dbReference type="Pfam" id="PF21088"/>
    </source>
</evidence>
<dbReference type="InterPro" id="IPR011066">
    <property type="entry name" value="MscS_channel_C_sf"/>
</dbReference>
<accession>A0A4V5PJV9</accession>
<dbReference type="Pfam" id="PF21088">
    <property type="entry name" value="MS_channel_1st"/>
    <property type="match status" value="1"/>
</dbReference>
<feature type="transmembrane region" description="Helical" evidence="8">
    <location>
        <begin position="486"/>
        <end position="512"/>
    </location>
</feature>
<dbReference type="Gene3D" id="2.30.30.60">
    <property type="match status" value="1"/>
</dbReference>
<evidence type="ECO:0000256" key="6">
    <source>
        <dbReference type="ARBA" id="ARBA00023136"/>
    </source>
</evidence>
<comment type="subcellular location">
    <subcellularLocation>
        <location evidence="1">Cell membrane</location>
        <topology evidence="1">Multi-pass membrane protein</topology>
    </subcellularLocation>
</comment>
<feature type="transmembrane region" description="Helical" evidence="8">
    <location>
        <begin position="289"/>
        <end position="310"/>
    </location>
</feature>
<dbReference type="EMBL" id="SWJE01000001">
    <property type="protein sequence ID" value="TKC92400.1"/>
    <property type="molecule type" value="Genomic_DNA"/>
</dbReference>
<feature type="signal peptide" evidence="9">
    <location>
        <begin position="1"/>
        <end position="24"/>
    </location>
</feature>
<feature type="transmembrane region" description="Helical" evidence="8">
    <location>
        <begin position="444"/>
        <end position="465"/>
    </location>
</feature>
<dbReference type="Pfam" id="PF00924">
    <property type="entry name" value="MS_channel_2nd"/>
    <property type="match status" value="1"/>
</dbReference>
<dbReference type="RefSeq" id="WP_136892181.1">
    <property type="nucleotide sequence ID" value="NZ_SWJE01000001.1"/>
</dbReference>
<dbReference type="Proteomes" id="UP000305539">
    <property type="component" value="Unassembled WGS sequence"/>
</dbReference>
<evidence type="ECO:0000259" key="10">
    <source>
        <dbReference type="Pfam" id="PF00924"/>
    </source>
</evidence>
<feature type="transmembrane region" description="Helical" evidence="8">
    <location>
        <begin position="331"/>
        <end position="352"/>
    </location>
</feature>
<feature type="transmembrane region" description="Helical" evidence="8">
    <location>
        <begin position="524"/>
        <end position="542"/>
    </location>
</feature>
<keyword evidence="4 8" id="KW-0812">Transmembrane</keyword>
<feature type="transmembrane region" description="Helical" evidence="8">
    <location>
        <begin position="255"/>
        <end position="277"/>
    </location>
</feature>
<keyword evidence="5 8" id="KW-1133">Transmembrane helix</keyword>
<feature type="transmembrane region" description="Helical" evidence="8">
    <location>
        <begin position="399"/>
        <end position="424"/>
    </location>
</feature>
<evidence type="ECO:0000256" key="4">
    <source>
        <dbReference type="ARBA" id="ARBA00022692"/>
    </source>
</evidence>
<feature type="domain" description="Mechanosensitive ion channel MscS" evidence="10">
    <location>
        <begin position="620"/>
        <end position="683"/>
    </location>
</feature>
<comment type="caution">
    <text evidence="12">The sequence shown here is derived from an EMBL/GenBank/DDBJ whole genome shotgun (WGS) entry which is preliminary data.</text>
</comment>
<dbReference type="GO" id="GO:0008381">
    <property type="term" value="F:mechanosensitive monoatomic ion channel activity"/>
    <property type="evidence" value="ECO:0007669"/>
    <property type="project" value="InterPro"/>
</dbReference>
<dbReference type="SUPFAM" id="SSF50182">
    <property type="entry name" value="Sm-like ribonucleoproteins"/>
    <property type="match status" value="1"/>
</dbReference>
<evidence type="ECO:0000256" key="5">
    <source>
        <dbReference type="ARBA" id="ARBA00022989"/>
    </source>
</evidence>
<sequence>MRKTVLVCLFLLITFLSATSPSRAAPPAAAPASNPSPVALTPDQARQALDVLNDPRRRAQIEVTLRAVAAAGALSAPPASASAASPASATAGASAPQAASAASGAPHSAFQVNGLAAQLSHLGVRGVRTVGDALGRSTSALLDLQSVRAWWTDEMASAQDAALLRHLAWVVLATLIPAFILAALTYYLFKKRVRALVGRKLEIEEEARRLADAAQDVPSASAAKGSAAAKSARTAAQAGHHWTVLQRLPIALLRIVLRAVPLLVFMAVAIGLMSALTEEGSPAARVLDSLIEIYAICRALALAGDFFFAPKTPRLRLLKLSDTWAGFAQRWIVRLAAVLGAGAAVAAVPLPLGLAAEAHLAIVKVVTLIGHVMIAILILQCRRPVARWIRKSTARDRSLLIAGNWLADVWAGLAAFFVMALWFVWALDVHNGYRVLLHRGGVSVLVLIGARMVAMITFGLLGRLFNVKDGEAGSIAFQHAYRYYPMLRRIASAIIVLVTANVVLSVWGIHLWQMLASGSVGDRLASALTTIAAAAIIALLVWESVNVALEHRLDLWTADGDYVRAARLRTLVPMLRATLFIVIALVVVLTGLSELGVNTAPLLAGASIFGVALGFGSQKLVQDFITGIFLLMENAMQVGDWVTLAGVSGTVEYLSIRTVRLRGGDGSLYTVPFSSVSTVNNTNRGIGNAAVSVSIVYGQDIDLAVATLKEIGAALREDERFKEGILSDFAYWGVDKVDGALVTMSGQIQCNDAKRWAVQREFNRQIAVRFKEKGIEIANPQRSVLVRDGVLEQPEVADQKAKQTRGAESASVKQVREQSRDA</sequence>
<reference evidence="12 13" key="1">
    <citation type="submission" date="2019-04" db="EMBL/GenBank/DDBJ databases">
        <title>Trinickia sp. 7GSK02, isolated from subtropical forest soil.</title>
        <authorList>
            <person name="Gao Z.-H."/>
            <person name="Qiu L.-H."/>
        </authorList>
    </citation>
    <scope>NUCLEOTIDE SEQUENCE [LARGE SCALE GENOMIC DNA]</scope>
    <source>
        <strain evidence="12 13">7GSK02</strain>
    </source>
</reference>
<feature type="transmembrane region" description="Helical" evidence="8">
    <location>
        <begin position="574"/>
        <end position="593"/>
    </location>
</feature>
<keyword evidence="13" id="KW-1185">Reference proteome</keyword>
<feature type="transmembrane region" description="Helical" evidence="8">
    <location>
        <begin position="167"/>
        <end position="189"/>
    </location>
</feature>
<dbReference type="GO" id="GO:0005886">
    <property type="term" value="C:plasma membrane"/>
    <property type="evidence" value="ECO:0007669"/>
    <property type="project" value="UniProtKB-SubCell"/>
</dbReference>
<dbReference type="SUPFAM" id="SSF82689">
    <property type="entry name" value="Mechanosensitive channel protein MscS (YggB), C-terminal domain"/>
    <property type="match status" value="1"/>
</dbReference>